<dbReference type="EMBL" id="MFBS01000010">
    <property type="protein sequence ID" value="OGE10498.1"/>
    <property type="molecule type" value="Genomic_DNA"/>
</dbReference>
<organism evidence="1 2">
    <name type="scientific">Candidatus Curtissbacteria bacterium RIFCSPLOWO2_01_FULL_42_26</name>
    <dbReference type="NCBI Taxonomy" id="1797729"/>
    <lineage>
        <taxon>Bacteria</taxon>
        <taxon>Candidatus Curtissiibacteriota</taxon>
    </lineage>
</organism>
<gene>
    <name evidence="1" type="ORF">A3A60_03070</name>
</gene>
<evidence type="ECO:0008006" key="3">
    <source>
        <dbReference type="Google" id="ProtNLM"/>
    </source>
</evidence>
<protein>
    <recommendedName>
        <fullName evidence="3">DUF721 domain-containing protein</fullName>
    </recommendedName>
</protein>
<dbReference type="Proteomes" id="UP000179227">
    <property type="component" value="Unassembled WGS sequence"/>
</dbReference>
<proteinExistence type="predicted"/>
<reference evidence="1 2" key="1">
    <citation type="journal article" date="2016" name="Nat. Commun.">
        <title>Thousands of microbial genomes shed light on interconnected biogeochemical processes in an aquifer system.</title>
        <authorList>
            <person name="Anantharaman K."/>
            <person name="Brown C.T."/>
            <person name="Hug L.A."/>
            <person name="Sharon I."/>
            <person name="Castelle C.J."/>
            <person name="Probst A.J."/>
            <person name="Thomas B.C."/>
            <person name="Singh A."/>
            <person name="Wilkins M.J."/>
            <person name="Karaoz U."/>
            <person name="Brodie E.L."/>
            <person name="Williams K.H."/>
            <person name="Hubbard S.S."/>
            <person name="Banfield J.F."/>
        </authorList>
    </citation>
    <scope>NUCLEOTIDE SEQUENCE [LARGE SCALE GENOMIC DNA]</scope>
</reference>
<dbReference type="AlphaFoldDB" id="A0A1F5I245"/>
<comment type="caution">
    <text evidence="1">The sequence shown here is derived from an EMBL/GenBank/DDBJ whole genome shotgun (WGS) entry which is preliminary data.</text>
</comment>
<name>A0A1F5I245_9BACT</name>
<evidence type="ECO:0000313" key="2">
    <source>
        <dbReference type="Proteomes" id="UP000179227"/>
    </source>
</evidence>
<accession>A0A1F5I245</accession>
<sequence>MFKPVGSIIANRRFGKSSGAVLALQVRRVAQDVIGRVCSDLPVGILATIKVKTYKNGVVTIACPQMVAAELYMRSEGLKKGINDKLGNNVVEQIRFKAE</sequence>
<evidence type="ECO:0000313" key="1">
    <source>
        <dbReference type="EMBL" id="OGE10498.1"/>
    </source>
</evidence>